<reference evidence="2 3" key="1">
    <citation type="submission" date="2015-01" db="EMBL/GenBank/DDBJ databases">
        <title>Comparative genomics of non-oral Prevotella species.</title>
        <authorList>
            <person name="Accetto T."/>
            <person name="Nograsek B."/>
            <person name="Avgustin G."/>
        </authorList>
    </citation>
    <scope>NUCLEOTIDE SEQUENCE [LARGE SCALE GENOMIC DNA]</scope>
    <source>
        <strain evidence="2 3">P5-119</strain>
    </source>
</reference>
<evidence type="ECO:0000313" key="3">
    <source>
        <dbReference type="Proteomes" id="UP000032046"/>
    </source>
</evidence>
<proteinExistence type="predicted"/>
<sequence length="434" mass="47695">MMKSTNRVFCAFAALAFSIGIYAQSGTNSPYSQYGLGVLSDQTSGFNRGMNGVGLGFREHNQVNFINPASYSAVDSLSFIFDVGFSGQITNFNESGKKINAKNADFEYAVAAFRVAKGFGVSFGILPYTNVGYNYTSSTPGSNVLSTTYSNSYYGEGGLHQVYVGLGYQLFKGFSLGANVSYLWGRYDKTVTNSYSDSYAKTIQKVYSASVTNYKLDFGVQYAFAVDKKNEFTLGATYSPGHDIGGNPSCVVTSTNPTTSTPETAPYSLKDGLKIPTTVGAGLAWNNANRIKLGVDYSFQKWSGIGFPVYVVNNQVPAYVMNNDYYSDRHKINVGGDFCGDENNRSFLKRLHFRAGASYATPYYKINGQDGPSEISVSAGLGIPIMNSYNNRSMLNISGQWVRTSAKNFIKENTFRINIGLTFNERWFMKWKVD</sequence>
<protein>
    <submittedName>
        <fullName evidence="2">Membrane protein</fullName>
    </submittedName>
</protein>
<keyword evidence="3" id="KW-1185">Reference proteome</keyword>
<dbReference type="STRING" id="1602171.ST44_01465"/>
<accession>A0A0D0J288</accession>
<comment type="caution">
    <text evidence="2">The sequence shown here is derived from an EMBL/GenBank/DDBJ whole genome shotgun (WGS) entry which is preliminary data.</text>
</comment>
<dbReference type="AlphaFoldDB" id="A0A0D0J288"/>
<gene>
    <name evidence="2" type="ORF">ST44_01465</name>
</gene>
<organism evidence="2 3">
    <name type="scientific">Prevotella pectinovora</name>
    <dbReference type="NCBI Taxonomy" id="1602169"/>
    <lineage>
        <taxon>Bacteria</taxon>
        <taxon>Pseudomonadati</taxon>
        <taxon>Bacteroidota</taxon>
        <taxon>Bacteroidia</taxon>
        <taxon>Bacteroidales</taxon>
        <taxon>Prevotellaceae</taxon>
        <taxon>Prevotella</taxon>
    </lineage>
</organism>
<dbReference type="Gene3D" id="2.40.160.60">
    <property type="entry name" value="Outer membrane protein transport protein (OMPP1/FadL/TodX)"/>
    <property type="match status" value="1"/>
</dbReference>
<dbReference type="EMBL" id="JXQK01000018">
    <property type="protein sequence ID" value="KIP64616.1"/>
    <property type="molecule type" value="Genomic_DNA"/>
</dbReference>
<keyword evidence="1" id="KW-0732">Signal</keyword>
<feature type="chain" id="PRO_5002230293" evidence="1">
    <location>
        <begin position="24"/>
        <end position="434"/>
    </location>
</feature>
<dbReference type="SUPFAM" id="SSF56935">
    <property type="entry name" value="Porins"/>
    <property type="match status" value="1"/>
</dbReference>
<evidence type="ECO:0000256" key="1">
    <source>
        <dbReference type="SAM" id="SignalP"/>
    </source>
</evidence>
<evidence type="ECO:0000313" key="2">
    <source>
        <dbReference type="EMBL" id="KIP64616.1"/>
    </source>
</evidence>
<feature type="signal peptide" evidence="1">
    <location>
        <begin position="1"/>
        <end position="23"/>
    </location>
</feature>
<name>A0A0D0J288_9BACT</name>
<dbReference type="Proteomes" id="UP000032046">
    <property type="component" value="Unassembled WGS sequence"/>
</dbReference>